<dbReference type="AlphaFoldDB" id="A0A8T1NQF7"/>
<gene>
    <name evidence="4" type="ORF">CIPAW_13G113400</name>
</gene>
<accession>A0A8T1NQF7</accession>
<name>A0A8T1NQF7_CARIL</name>
<keyword evidence="5" id="KW-1185">Reference proteome</keyword>
<evidence type="ECO:0000313" key="5">
    <source>
        <dbReference type="Proteomes" id="UP000811609"/>
    </source>
</evidence>
<evidence type="ECO:0000256" key="1">
    <source>
        <dbReference type="ARBA" id="ARBA00022821"/>
    </source>
</evidence>
<evidence type="ECO:0000256" key="2">
    <source>
        <dbReference type="SAM" id="MobiDB-lite"/>
    </source>
</evidence>
<feature type="domain" description="Disease resistance protein At4g27190-like leucine-rich repeats" evidence="3">
    <location>
        <begin position="438"/>
        <end position="541"/>
    </location>
</feature>
<sequence length="992" mass="113213">MRNNSNENEWDVALEQLKKSIPQYITGLHPKVYASIEFSYIHLKCEQAKSCFLLCCLFREDYDIRIEDLVRYGVGRRLFVDIDTIAEARGRVHAIVHNLKRSNLLLDSEEKVFIKMHDIVRDVAISIASRDEHSFMVRCDVGLEEWPQKDTYEDFAAISLMFGETTKHPEGLNCPRLQLLRLSPSHFGLQYLDMFPPNMFDGMKELRVLSLESTHLKTLPPSIQVLKNLRMLKLEYFSNELKNVLVIGALEKLEMLSFCGSWIEELPKEIGNLRQLKLLDLSGCFTLQRIAAGVLSRLSRLEELYADEFDNWKSTGENGGGTNNASLAEIIPYSHQMMALDISLPSIKFLPQDLHFKNQKMKFRIRIAPQGLHFKHHRGLENPSEKRYFSEDELTLHGDERDIVEKRVNIAPLLDKSQVLELKMKNSKTILHDLDRNGFPCLKDLKLYECEDVEYLLDVRPDDTRHAAGFPLLESLTLNGLANLKEIYHSKVSERPLSSRGALNNLRSLQLHMCKSLKHVFSVPIVSSLVQLRQLDITWCQNIEQIFSLEGREHKKAFFEINLLKLAKMRFFALPMLVAFCKEMDPVEHPQSTTQTSLYQEIKGSATEVTSVTHKLFSSNTISWIPNLEELEVISNTLQHQFGEVSKIEDIWVRNSEPKKTKKKMDTKLDSRAQGSSVVRDSPDFLGGCLESCVPHRKNYTQVVVSDQSISKRSKGRSSIGQTKHYKHGQIPNDPASTEVTLTKQEPSVTEETDNQVKIWSLIQSNLVESLQDLEKLDVHACDLLEVIFQLEGLHVKESLVFDNLTELSLLFLPKLVHIWKKGPQEIRGFGNLKILRVDGCGSLKYLFSPSVAKLLVKLEKMEVTDCNEMNEILAKGLEGDEEKRKVIVFPQVNSLLLKNLPKLKCFCNEANAFEWPSLETIRILKCNSLKIFVPTEMKTPNLQGVYAEAYWGTLQPMVGDLNATIQHIIVKGKADSNDEGSNEIYSSSSSE</sequence>
<comment type="caution">
    <text evidence="4">The sequence shown here is derived from an EMBL/GenBank/DDBJ whole genome shotgun (WGS) entry which is preliminary data.</text>
</comment>
<evidence type="ECO:0000313" key="4">
    <source>
        <dbReference type="EMBL" id="KAG6631772.1"/>
    </source>
</evidence>
<dbReference type="PANTHER" id="PTHR33463:SF203">
    <property type="entry name" value="AAA+ ATPASE DOMAIN-CONTAINING PROTEIN"/>
    <property type="match status" value="1"/>
</dbReference>
<dbReference type="InterPro" id="IPR050905">
    <property type="entry name" value="Plant_NBS-LRR"/>
</dbReference>
<dbReference type="PANTHER" id="PTHR33463">
    <property type="entry name" value="NB-ARC DOMAIN-CONTAINING PROTEIN-RELATED"/>
    <property type="match status" value="1"/>
</dbReference>
<feature type="domain" description="Disease resistance protein At4g27190-like leucine-rich repeats" evidence="3">
    <location>
        <begin position="761"/>
        <end position="868"/>
    </location>
</feature>
<proteinExistence type="predicted"/>
<feature type="region of interest" description="Disordered" evidence="2">
    <location>
        <begin position="708"/>
        <end position="739"/>
    </location>
</feature>
<keyword evidence="1" id="KW-0611">Plant defense</keyword>
<protein>
    <recommendedName>
        <fullName evidence="3">Disease resistance protein At4g27190-like leucine-rich repeats domain-containing protein</fullName>
    </recommendedName>
</protein>
<dbReference type="Pfam" id="PF23247">
    <property type="entry name" value="LRR_RPS2"/>
    <property type="match status" value="2"/>
</dbReference>
<reference evidence="4" key="1">
    <citation type="submission" date="2020-12" db="EMBL/GenBank/DDBJ databases">
        <title>WGS assembly of Carya illinoinensis cv. Pawnee.</title>
        <authorList>
            <person name="Platts A."/>
            <person name="Shu S."/>
            <person name="Wright S."/>
            <person name="Barry K."/>
            <person name="Edger P."/>
            <person name="Pires J.C."/>
            <person name="Schmutz J."/>
        </authorList>
    </citation>
    <scope>NUCLEOTIDE SEQUENCE</scope>
    <source>
        <tissue evidence="4">Leaf</tissue>
    </source>
</reference>
<dbReference type="Proteomes" id="UP000811609">
    <property type="component" value="Chromosome 13"/>
</dbReference>
<dbReference type="InterPro" id="IPR057135">
    <property type="entry name" value="At4g27190-like_LRR"/>
</dbReference>
<evidence type="ECO:0000259" key="3">
    <source>
        <dbReference type="Pfam" id="PF23247"/>
    </source>
</evidence>
<dbReference type="EMBL" id="CM031821">
    <property type="protein sequence ID" value="KAG6631772.1"/>
    <property type="molecule type" value="Genomic_DNA"/>
</dbReference>
<organism evidence="4 5">
    <name type="scientific">Carya illinoinensis</name>
    <name type="common">Pecan</name>
    <dbReference type="NCBI Taxonomy" id="32201"/>
    <lineage>
        <taxon>Eukaryota</taxon>
        <taxon>Viridiplantae</taxon>
        <taxon>Streptophyta</taxon>
        <taxon>Embryophyta</taxon>
        <taxon>Tracheophyta</taxon>
        <taxon>Spermatophyta</taxon>
        <taxon>Magnoliopsida</taxon>
        <taxon>eudicotyledons</taxon>
        <taxon>Gunneridae</taxon>
        <taxon>Pentapetalae</taxon>
        <taxon>rosids</taxon>
        <taxon>fabids</taxon>
        <taxon>Fagales</taxon>
        <taxon>Juglandaceae</taxon>
        <taxon>Carya</taxon>
    </lineage>
</organism>